<reference evidence="3" key="1">
    <citation type="submission" date="2020-11" db="EMBL/GenBank/DDBJ databases">
        <title>Nocardioides cynanchi sp. nov., isolated from soil of rhizosphere of Cynanchum wilfordii.</title>
        <authorList>
            <person name="Lee J.-S."/>
            <person name="Suh M.K."/>
            <person name="Kim J.-S."/>
        </authorList>
    </citation>
    <scope>NUCLEOTIDE SEQUENCE</scope>
    <source>
        <strain evidence="3">KCTC 19276</strain>
    </source>
</reference>
<dbReference type="Gene3D" id="3.10.580.10">
    <property type="entry name" value="CBS-domain"/>
    <property type="match status" value="1"/>
</dbReference>
<dbReference type="InterPro" id="IPR046342">
    <property type="entry name" value="CBS_dom_sf"/>
</dbReference>
<name>A0A930VNM2_9ACTN</name>
<dbReference type="PROSITE" id="PS51371">
    <property type="entry name" value="CBS"/>
    <property type="match status" value="1"/>
</dbReference>
<comment type="caution">
    <text evidence="3">The sequence shown here is derived from an EMBL/GenBank/DDBJ whole genome shotgun (WGS) entry which is preliminary data.</text>
</comment>
<dbReference type="Proteomes" id="UP000660668">
    <property type="component" value="Unassembled WGS sequence"/>
</dbReference>
<dbReference type="EMBL" id="JADKPO010000005">
    <property type="protein sequence ID" value="MBF4767140.1"/>
    <property type="molecule type" value="Genomic_DNA"/>
</dbReference>
<dbReference type="InterPro" id="IPR005105">
    <property type="entry name" value="GlnD_Uridyltrans_N"/>
</dbReference>
<dbReference type="RefSeq" id="WP_194695297.1">
    <property type="nucleotide sequence ID" value="NZ_JADKPO010000005.1"/>
</dbReference>
<protein>
    <submittedName>
        <fullName evidence="3">CBS domain-containing protein</fullName>
    </submittedName>
</protein>
<gene>
    <name evidence="3" type="ORF">ISU10_05110</name>
</gene>
<sequence>MRPLLWADAGASIGTAARLLDGGDDSCVLVRLPGGFGIATDHDFRASLADDSVSRETALGAICSAPVVTVNEHADAPAALLQMIEHGIHHLVVTTDTGDPAGVLRLVDLASADVRDPLLVRASVRRARSIEELGPATSALGETVLEMAELGTPALQVSGVLSAVRDLVVQRVVELTPTAAPADEVSWLVLGSAARREALPRSDVDTALTWPDSLAGRESDLREDADLVLSGLERCGLSRCPDGANATEPLFSHSVGEWREVTRRWTHHPESQSALLLASIVADNRALTSVDLGSDLMRSMLDAARSRAFLSALLGFTVAVKPARGILRDFAVDHASAHRGRLDIKHGGLWPIVLLGRWLALAAGVPTGSTVDRIIRGTQAGLLTSDEGDDLVAAFELIFQLRFDRELAAIRSGGSADSHIAPASLEPLQRRFLRDSLHAVSRIQTSIRKAWASRGP</sequence>
<evidence type="ECO:0000313" key="4">
    <source>
        <dbReference type="Proteomes" id="UP000660668"/>
    </source>
</evidence>
<accession>A0A930VNM2</accession>
<proteinExistence type="predicted"/>
<dbReference type="SMART" id="SM00116">
    <property type="entry name" value="CBS"/>
    <property type="match status" value="1"/>
</dbReference>
<dbReference type="GO" id="GO:0008773">
    <property type="term" value="F:[protein-PII] uridylyltransferase activity"/>
    <property type="evidence" value="ECO:0007669"/>
    <property type="project" value="InterPro"/>
</dbReference>
<dbReference type="SUPFAM" id="SSF54631">
    <property type="entry name" value="CBS-domain pair"/>
    <property type="match status" value="1"/>
</dbReference>
<organism evidence="3 4">
    <name type="scientific">Nocardioides agariphilus</name>
    <dbReference type="NCBI Taxonomy" id="433664"/>
    <lineage>
        <taxon>Bacteria</taxon>
        <taxon>Bacillati</taxon>
        <taxon>Actinomycetota</taxon>
        <taxon>Actinomycetes</taxon>
        <taxon>Propionibacteriales</taxon>
        <taxon>Nocardioidaceae</taxon>
        <taxon>Nocardioides</taxon>
    </lineage>
</organism>
<dbReference type="Pfam" id="PF10335">
    <property type="entry name" value="DUF294_C"/>
    <property type="match status" value="1"/>
</dbReference>
<dbReference type="Pfam" id="PF00571">
    <property type="entry name" value="CBS"/>
    <property type="match status" value="1"/>
</dbReference>
<keyword evidence="4" id="KW-1185">Reference proteome</keyword>
<evidence type="ECO:0000259" key="2">
    <source>
        <dbReference type="PROSITE" id="PS51371"/>
    </source>
</evidence>
<dbReference type="InterPro" id="IPR018821">
    <property type="entry name" value="DUF294_put_nucleoTrafse_sb-bd"/>
</dbReference>
<keyword evidence="1" id="KW-0129">CBS domain</keyword>
<dbReference type="AlphaFoldDB" id="A0A930VNM2"/>
<evidence type="ECO:0000313" key="3">
    <source>
        <dbReference type="EMBL" id="MBF4767140.1"/>
    </source>
</evidence>
<feature type="domain" description="CBS" evidence="2">
    <location>
        <begin position="63"/>
        <end position="120"/>
    </location>
</feature>
<dbReference type="InterPro" id="IPR000644">
    <property type="entry name" value="CBS_dom"/>
</dbReference>
<dbReference type="CDD" id="cd05401">
    <property type="entry name" value="NT_GlnE_GlnD_like"/>
    <property type="match status" value="1"/>
</dbReference>
<evidence type="ECO:0000256" key="1">
    <source>
        <dbReference type="PROSITE-ProRule" id="PRU00703"/>
    </source>
</evidence>
<dbReference type="Pfam" id="PF03445">
    <property type="entry name" value="DUF294"/>
    <property type="match status" value="1"/>
</dbReference>